<keyword evidence="1" id="KW-1133">Transmembrane helix</keyword>
<evidence type="ECO:0000313" key="2">
    <source>
        <dbReference type="EMBL" id="MBR8826429.1"/>
    </source>
</evidence>
<dbReference type="Proteomes" id="UP000767446">
    <property type="component" value="Unassembled WGS sequence"/>
</dbReference>
<reference evidence="2" key="1">
    <citation type="submission" date="2021-02" db="EMBL/GenBank/DDBJ databases">
        <title>Metagenome analyses of Stigonema ocellatum DSM 106950, Chlorogloea purpurea SAG 13.99 and Gomphosphaeria aponina DSM 107014.</title>
        <authorList>
            <person name="Marter P."/>
            <person name="Huang S."/>
        </authorList>
    </citation>
    <scope>NUCLEOTIDE SEQUENCE</scope>
    <source>
        <strain evidence="2">JP213</strain>
    </source>
</reference>
<evidence type="ECO:0000313" key="3">
    <source>
        <dbReference type="Proteomes" id="UP000767446"/>
    </source>
</evidence>
<protein>
    <submittedName>
        <fullName evidence="2">Uncharacterized protein</fullName>
    </submittedName>
</protein>
<keyword evidence="1" id="KW-0472">Membrane</keyword>
<dbReference type="EMBL" id="JADQBC010000002">
    <property type="protein sequence ID" value="MBR8826429.1"/>
    <property type="molecule type" value="Genomic_DNA"/>
</dbReference>
<gene>
    <name evidence="2" type="ORF">DSM107014_00750</name>
</gene>
<organism evidence="2 3">
    <name type="scientific">Gomphosphaeria aponina SAG 52.96 = DSM 107014</name>
    <dbReference type="NCBI Taxonomy" id="1521640"/>
    <lineage>
        <taxon>Bacteria</taxon>
        <taxon>Bacillati</taxon>
        <taxon>Cyanobacteriota</taxon>
        <taxon>Cyanophyceae</taxon>
        <taxon>Oscillatoriophycideae</taxon>
        <taxon>Chroococcales</taxon>
        <taxon>Gomphosphaeriaceae</taxon>
        <taxon>Gomphosphaeria</taxon>
    </lineage>
</organism>
<evidence type="ECO:0000256" key="1">
    <source>
        <dbReference type="SAM" id="Phobius"/>
    </source>
</evidence>
<dbReference type="AlphaFoldDB" id="A0A941GMC3"/>
<feature type="transmembrane region" description="Helical" evidence="1">
    <location>
        <begin position="57"/>
        <end position="76"/>
    </location>
</feature>
<accession>A0A941GMC3</accession>
<keyword evidence="1" id="KW-0812">Transmembrane</keyword>
<sequence length="80" mass="9091">MNADLNIINNKDLFSPVVFRSDFNNFEAINANQAWSLFFTAGKEDKELGFEPEIGRFFTNLLIAVGVTGIIWGLFFTQVR</sequence>
<name>A0A941GMC3_9CHRO</name>
<proteinExistence type="predicted"/>
<comment type="caution">
    <text evidence="2">The sequence shown here is derived from an EMBL/GenBank/DDBJ whole genome shotgun (WGS) entry which is preliminary data.</text>
</comment>